<feature type="region of interest" description="Disordered" evidence="1">
    <location>
        <begin position="1"/>
        <end position="25"/>
    </location>
</feature>
<keyword evidence="3" id="KW-1185">Reference proteome</keyword>
<organism evidence="2 3">
    <name type="scientific">Aplosporella prunicola CBS 121167</name>
    <dbReference type="NCBI Taxonomy" id="1176127"/>
    <lineage>
        <taxon>Eukaryota</taxon>
        <taxon>Fungi</taxon>
        <taxon>Dikarya</taxon>
        <taxon>Ascomycota</taxon>
        <taxon>Pezizomycotina</taxon>
        <taxon>Dothideomycetes</taxon>
        <taxon>Dothideomycetes incertae sedis</taxon>
        <taxon>Botryosphaeriales</taxon>
        <taxon>Aplosporellaceae</taxon>
        <taxon>Aplosporella</taxon>
    </lineage>
</organism>
<evidence type="ECO:0000313" key="2">
    <source>
        <dbReference type="EMBL" id="KAF2135138.1"/>
    </source>
</evidence>
<dbReference type="AlphaFoldDB" id="A0A6A6AVA3"/>
<sequence length="122" mass="13593">MSDRQPSRQEENACERATRAGRAERGRDVMSCARLAIEGRLMRAAGYASKHAKEAFRLCGRRRDSCASWWFFGGCQGGGGGAGSFPSGLPRRSGRYRRFHCHATLRRGQMRICERPDGTVVL</sequence>
<reference evidence="2" key="1">
    <citation type="journal article" date="2020" name="Stud. Mycol.">
        <title>101 Dothideomycetes genomes: a test case for predicting lifestyles and emergence of pathogens.</title>
        <authorList>
            <person name="Haridas S."/>
            <person name="Albert R."/>
            <person name="Binder M."/>
            <person name="Bloem J."/>
            <person name="Labutti K."/>
            <person name="Salamov A."/>
            <person name="Andreopoulos B."/>
            <person name="Baker S."/>
            <person name="Barry K."/>
            <person name="Bills G."/>
            <person name="Bluhm B."/>
            <person name="Cannon C."/>
            <person name="Castanera R."/>
            <person name="Culley D."/>
            <person name="Daum C."/>
            <person name="Ezra D."/>
            <person name="Gonzalez J."/>
            <person name="Henrissat B."/>
            <person name="Kuo A."/>
            <person name="Liang C."/>
            <person name="Lipzen A."/>
            <person name="Lutzoni F."/>
            <person name="Magnuson J."/>
            <person name="Mondo S."/>
            <person name="Nolan M."/>
            <person name="Ohm R."/>
            <person name="Pangilinan J."/>
            <person name="Park H.-J."/>
            <person name="Ramirez L."/>
            <person name="Alfaro M."/>
            <person name="Sun H."/>
            <person name="Tritt A."/>
            <person name="Yoshinaga Y."/>
            <person name="Zwiers L.-H."/>
            <person name="Turgeon B."/>
            <person name="Goodwin S."/>
            <person name="Spatafora J."/>
            <person name="Crous P."/>
            <person name="Grigoriev I."/>
        </authorList>
    </citation>
    <scope>NUCLEOTIDE SEQUENCE</scope>
    <source>
        <strain evidence="2">CBS 121167</strain>
    </source>
</reference>
<protein>
    <submittedName>
        <fullName evidence="2">Uncharacterized protein</fullName>
    </submittedName>
</protein>
<dbReference type="GeneID" id="54304493"/>
<evidence type="ECO:0000256" key="1">
    <source>
        <dbReference type="SAM" id="MobiDB-lite"/>
    </source>
</evidence>
<accession>A0A6A6AVA3</accession>
<dbReference type="EMBL" id="ML995663">
    <property type="protein sequence ID" value="KAF2135138.1"/>
    <property type="molecule type" value="Genomic_DNA"/>
</dbReference>
<gene>
    <name evidence="2" type="ORF">K452DRAFT_65413</name>
</gene>
<name>A0A6A6AVA3_9PEZI</name>
<proteinExistence type="predicted"/>
<dbReference type="Proteomes" id="UP000799438">
    <property type="component" value="Unassembled WGS sequence"/>
</dbReference>
<evidence type="ECO:0000313" key="3">
    <source>
        <dbReference type="Proteomes" id="UP000799438"/>
    </source>
</evidence>
<dbReference type="RefSeq" id="XP_033390857.1">
    <property type="nucleotide sequence ID" value="XM_033546986.1"/>
</dbReference>